<protein>
    <submittedName>
        <fullName evidence="3">Fusion methylase and nucleotide pyrophosphohydrolase</fullName>
    </submittedName>
</protein>
<dbReference type="InterPro" id="IPR024180">
    <property type="entry name" value="Tetrapyrrole_Mease/MazG_pred"/>
</dbReference>
<evidence type="ECO:0000313" key="4">
    <source>
        <dbReference type="Proteomes" id="UP000006867"/>
    </source>
</evidence>
<dbReference type="InterPro" id="IPR004518">
    <property type="entry name" value="MazG-like_dom"/>
</dbReference>
<dbReference type="PANTHER" id="PTHR30522:SF0">
    <property type="entry name" value="NUCLEOSIDE TRIPHOSPHATE PYROPHOSPHOHYDROLASE"/>
    <property type="match status" value="1"/>
</dbReference>
<name>A0ABM5M3G4_BACA1</name>
<dbReference type="InterPro" id="IPR014777">
    <property type="entry name" value="4pyrrole_Mease_sub1"/>
</dbReference>
<dbReference type="InterPro" id="IPR035013">
    <property type="entry name" value="YabN_N"/>
</dbReference>
<feature type="domain" description="NTP pyrophosphohydrolase MazG-like" evidence="2">
    <location>
        <begin position="396"/>
        <end position="453"/>
    </location>
</feature>
<dbReference type="PANTHER" id="PTHR30522">
    <property type="entry name" value="NUCLEOSIDE TRIPHOSPHATE PYROPHOSPHOHYDROLASE"/>
    <property type="match status" value="1"/>
</dbReference>
<evidence type="ECO:0000313" key="3">
    <source>
        <dbReference type="EMBL" id="ADP34697.1"/>
    </source>
</evidence>
<dbReference type="Gene3D" id="1.10.287.1080">
    <property type="entry name" value="MazG-like"/>
    <property type="match status" value="2"/>
</dbReference>
<dbReference type="Proteomes" id="UP000006867">
    <property type="component" value="Chromosome"/>
</dbReference>
<keyword evidence="3" id="KW-0808">Transferase</keyword>
<dbReference type="Pfam" id="PF00590">
    <property type="entry name" value="TP_methylase"/>
    <property type="match status" value="1"/>
</dbReference>
<dbReference type="InterPro" id="IPR035996">
    <property type="entry name" value="4pyrrol_Methylase_sf"/>
</dbReference>
<dbReference type="Pfam" id="PF03819">
    <property type="entry name" value="MazG"/>
    <property type="match status" value="2"/>
</dbReference>
<dbReference type="PIRSF" id="PIRSF002845">
    <property type="entry name" value="Ttrprl_mtas_MazG"/>
    <property type="match status" value="1"/>
</dbReference>
<evidence type="ECO:0000259" key="1">
    <source>
        <dbReference type="Pfam" id="PF00590"/>
    </source>
</evidence>
<dbReference type="CDD" id="cd11528">
    <property type="entry name" value="NTP-PPase_MazG_Nterm"/>
    <property type="match status" value="1"/>
</dbReference>
<keyword evidence="4" id="KW-1185">Reference proteome</keyword>
<accession>A0ABM5M3G4</accession>
<dbReference type="SUPFAM" id="SSF53790">
    <property type="entry name" value="Tetrapyrrole methylase"/>
    <property type="match status" value="1"/>
</dbReference>
<dbReference type="CDD" id="cd11529">
    <property type="entry name" value="NTP-PPase_MazG_Cterm"/>
    <property type="match status" value="1"/>
</dbReference>
<dbReference type="InterPro" id="IPR048011">
    <property type="entry name" value="NTP-PPase_MazG-like_C"/>
</dbReference>
<dbReference type="InterPro" id="IPR000878">
    <property type="entry name" value="4pyrrol_Mease"/>
</dbReference>
<feature type="domain" description="NTP pyrophosphohydrolase MazG-like" evidence="2">
    <location>
        <begin position="255"/>
        <end position="328"/>
    </location>
</feature>
<reference evidence="3 4" key="1">
    <citation type="journal article" date="2011" name="Front. Microbiol.">
        <title>Genomic signatures of strain selection and enhancement in Bacillus atrophaeus var. globigii, a historical biowarfare simulant.</title>
        <authorList>
            <person name="Gibbons H.S."/>
            <person name="Broomall S.M."/>
            <person name="McNew L.A."/>
            <person name="Daligault H."/>
            <person name="Chapman C."/>
            <person name="Bruce D."/>
            <person name="Karavis M."/>
            <person name="Krepps M."/>
            <person name="McGregor P.A."/>
            <person name="Hong C."/>
            <person name="Park K.H."/>
            <person name="Akmal A."/>
            <person name="Feldman A."/>
            <person name="Lin J.S."/>
            <person name="Chang W.E."/>
            <person name="Higgs B.W."/>
            <person name="Demirev P."/>
            <person name="Lindquist J."/>
            <person name="Liem A."/>
            <person name="Fochler E."/>
            <person name="Read T.D."/>
            <person name="Tapia R."/>
            <person name="Johnson S."/>
            <person name="Bishop-Lilly K.A."/>
            <person name="Detter C."/>
            <person name="Han C."/>
            <person name="Sozhamannan S."/>
            <person name="Rosenzweig C.N."/>
            <person name="Skowronski E.W."/>
        </authorList>
    </citation>
    <scope>NUCLEOTIDE SEQUENCE [LARGE SCALE GENOMIC DNA]</scope>
    <source>
        <strain evidence="3 4">1942</strain>
    </source>
</reference>
<dbReference type="GO" id="GO:0008168">
    <property type="term" value="F:methyltransferase activity"/>
    <property type="evidence" value="ECO:0007669"/>
    <property type="project" value="UniProtKB-KW"/>
</dbReference>
<proteinExistence type="predicted"/>
<dbReference type="CDD" id="cd11723">
    <property type="entry name" value="YabN_N_like"/>
    <property type="match status" value="1"/>
</dbReference>
<organism evidence="3 4">
    <name type="scientific">Bacillus atrophaeus (strain 1942)</name>
    <dbReference type="NCBI Taxonomy" id="720555"/>
    <lineage>
        <taxon>Bacteria</taxon>
        <taxon>Bacillati</taxon>
        <taxon>Bacillota</taxon>
        <taxon>Bacilli</taxon>
        <taxon>Bacillales</taxon>
        <taxon>Bacillaceae</taxon>
        <taxon>Bacillus</taxon>
    </lineage>
</organism>
<dbReference type="NCBIfam" id="TIGR00444">
    <property type="entry name" value="mazG"/>
    <property type="match status" value="1"/>
</dbReference>
<keyword evidence="3" id="KW-0489">Methyltransferase</keyword>
<gene>
    <name evidence="3" type="ordered locus">BATR1942_18900</name>
</gene>
<dbReference type="InterPro" id="IPR048015">
    <property type="entry name" value="NTP-PPase_MazG-like_N"/>
</dbReference>
<feature type="domain" description="Tetrapyrrole methylase" evidence="1">
    <location>
        <begin position="5"/>
        <end position="206"/>
    </location>
</feature>
<sequence length="495" mass="56858">MAGNITVVGLGAGDMDQLTLGVHKLLKKAEALYVRTKDHPLIEELEKETGHIRFFDDIYEKHGQFDAVYEEITDILFAEAEHQDIVYAVPGHPFMAEKTVQLLIDRQEEKQVKVTVAGGQSFLDATFNALKIDPIEGLQFVDAGTLTPDELELRHHLIICQVYDQMTASEVKLTLMEKLPDDYEIVIVTAAGSREEIIQTVPLYELDRSVEINNLTSVYVPPIKEEKLLYQEFTAFRRIIRELRGPDGCPWDKKQTHQTLKQYMIEECYELLEAIDEEDTDHMIEELGDVLLQVLLHAQIGEDEGYFTIDDVIREISAKMIRRHPHVFKDVKVQDETDVLANWEEIKKAEKPTSEASLLDTVPKTLPSLSKAAKLQKKAAKVGFDWDDVGDIWEKVNEEMKEFSSEVSENVPHEHSLKAEFGDVLFALVNVARYYKIEPEEALAMTNDKFRRRFSYIEQTAKSKGIELSDMSLEDMDKLWNEAKETERRSEHETR</sequence>
<dbReference type="Gene3D" id="3.40.1010.10">
    <property type="entry name" value="Cobalt-precorrin-4 Transmethylase, Domain 1"/>
    <property type="match status" value="1"/>
</dbReference>
<dbReference type="RefSeq" id="WP_003328573.1">
    <property type="nucleotide sequence ID" value="NC_014639.1"/>
</dbReference>
<dbReference type="NCBIfam" id="NF007113">
    <property type="entry name" value="PRK09562.1"/>
    <property type="match status" value="1"/>
</dbReference>
<dbReference type="SUPFAM" id="SSF101386">
    <property type="entry name" value="all-alpha NTP pyrophosphatases"/>
    <property type="match status" value="2"/>
</dbReference>
<dbReference type="GO" id="GO:0032259">
    <property type="term" value="P:methylation"/>
    <property type="evidence" value="ECO:0007669"/>
    <property type="project" value="UniProtKB-KW"/>
</dbReference>
<evidence type="ECO:0000259" key="2">
    <source>
        <dbReference type="Pfam" id="PF03819"/>
    </source>
</evidence>
<dbReference type="InterPro" id="IPR011551">
    <property type="entry name" value="NTP_PyrPHydrolase_MazG"/>
</dbReference>
<dbReference type="EMBL" id="CP002207">
    <property type="protein sequence ID" value="ADP34697.1"/>
    <property type="molecule type" value="Genomic_DNA"/>
</dbReference>